<feature type="transmembrane region" description="Helical" evidence="1">
    <location>
        <begin position="399"/>
        <end position="432"/>
    </location>
</feature>
<evidence type="ECO:0000313" key="3">
    <source>
        <dbReference type="Proteomes" id="UP001500427"/>
    </source>
</evidence>
<keyword evidence="3" id="KW-1185">Reference proteome</keyword>
<evidence type="ECO:0008006" key="4">
    <source>
        <dbReference type="Google" id="ProtNLM"/>
    </source>
</evidence>
<dbReference type="Proteomes" id="UP001500427">
    <property type="component" value="Unassembled WGS sequence"/>
</dbReference>
<evidence type="ECO:0000256" key="1">
    <source>
        <dbReference type="SAM" id="Phobius"/>
    </source>
</evidence>
<feature type="transmembrane region" description="Helical" evidence="1">
    <location>
        <begin position="224"/>
        <end position="241"/>
    </location>
</feature>
<feature type="transmembrane region" description="Helical" evidence="1">
    <location>
        <begin position="272"/>
        <end position="292"/>
    </location>
</feature>
<gene>
    <name evidence="2" type="ORF">GCM10023258_11630</name>
</gene>
<keyword evidence="1" id="KW-0472">Membrane</keyword>
<feature type="transmembrane region" description="Helical" evidence="1">
    <location>
        <begin position="20"/>
        <end position="44"/>
    </location>
</feature>
<feature type="transmembrane region" description="Helical" evidence="1">
    <location>
        <begin position="97"/>
        <end position="117"/>
    </location>
</feature>
<dbReference type="EMBL" id="BAABIW010000009">
    <property type="protein sequence ID" value="GAA5021868.1"/>
    <property type="molecule type" value="Genomic_DNA"/>
</dbReference>
<organism evidence="2 3">
    <name type="scientific">Terrabacter aeriphilus</name>
    <dbReference type="NCBI Taxonomy" id="515662"/>
    <lineage>
        <taxon>Bacteria</taxon>
        <taxon>Bacillati</taxon>
        <taxon>Actinomycetota</taxon>
        <taxon>Actinomycetes</taxon>
        <taxon>Micrococcales</taxon>
        <taxon>Intrasporangiaceae</taxon>
        <taxon>Terrabacter</taxon>
    </lineage>
</organism>
<feature type="transmembrane region" description="Helical" evidence="1">
    <location>
        <begin position="201"/>
        <end position="217"/>
    </location>
</feature>
<keyword evidence="1" id="KW-1133">Transmembrane helix</keyword>
<reference evidence="3" key="1">
    <citation type="journal article" date="2019" name="Int. J. Syst. Evol. Microbiol.">
        <title>The Global Catalogue of Microorganisms (GCM) 10K type strain sequencing project: providing services to taxonomists for standard genome sequencing and annotation.</title>
        <authorList>
            <consortium name="The Broad Institute Genomics Platform"/>
            <consortium name="The Broad Institute Genome Sequencing Center for Infectious Disease"/>
            <person name="Wu L."/>
            <person name="Ma J."/>
        </authorList>
    </citation>
    <scope>NUCLEOTIDE SEQUENCE [LARGE SCALE GENOMIC DNA]</scope>
    <source>
        <strain evidence="3">JCM 17687</strain>
    </source>
</reference>
<name>A0ABP9J8C3_9MICO</name>
<comment type="caution">
    <text evidence="2">The sequence shown here is derived from an EMBL/GenBank/DDBJ whole genome shotgun (WGS) entry which is preliminary data.</text>
</comment>
<feature type="transmembrane region" description="Helical" evidence="1">
    <location>
        <begin position="247"/>
        <end position="265"/>
    </location>
</feature>
<feature type="transmembrane region" description="Helical" evidence="1">
    <location>
        <begin position="56"/>
        <end position="77"/>
    </location>
</feature>
<feature type="transmembrane region" description="Helical" evidence="1">
    <location>
        <begin position="363"/>
        <end position="387"/>
    </location>
</feature>
<proteinExistence type="predicted"/>
<sequence>MRSTRTRTAWIRRPGNALLAVTFGFLGWWVVGLSAAIFLLAAVLMGIELAHRRRILVPRGFGAWLLFLAWVVCGVIVLNVDAPGAVPGDSSSRYMTWAYRLAWYVAATVAMLYVGNLRRELSLLRVSRIMSWMFIATAVGGWLGVLVPHLEFTSLLEHVLPGGLLQSDFVTFLVHPQVVQLYAGAATDTARPSAPFPYSNIWGLNFACFLPFFVHAWMTRDAGWRRPVAPVVLALALVPAIQSLNRGLWVALIASAVVVVVRSVLAGRIKLLVVSVGGAALLAAVLAGTHFADLIIHRLDNPTSNDTRTSLGVATVESVVEGSPIVGFGTTRDVQGTFTSIAGGATTECPQCSPPALGTQGHLWLVVFSQGLVGAGLYLSFYLRALWRTRRILSSEVTVGVVAIGAHLTTMFVYDSIGMSMVAVGVGMAYLWREEVRAAPDAVEVTLGAYLGLVRRHWVVVTVCVALGLGAAYGVQSRQGRASGATVSLFVPADPPALVDRGLGTSMDTEGAYAHSAEVLAAMSAEVGHPVTTDEVFVSADPNSRILNLRFVGPGAPRTRSALNAAADVVISQRNARLEAAVATVRNELSSRAAARTAAYLAVDRVYTLVDVLRPAGSSIQQTALRQQRTAARAQITDIEMHLSRLDATEVSPAVVVTPPRPTRHRDGWIIGLTGGGMLGLLVGLGLAYYRDALGARARRSDELARRVQAPVLWSGDPRRQGSELSAAVRGYGAATFVAASPSPDARELARTLGRQSHSATGTVGPHGVPADHAGTATIIVVDGRTRIRVADTAAKRLRMGGHSVAGVLVDSRRPEGPLLDRIQAIGTGRSTRSER</sequence>
<feature type="transmembrane region" description="Helical" evidence="1">
    <location>
        <begin position="457"/>
        <end position="475"/>
    </location>
</feature>
<dbReference type="RefSeq" id="WP_345506505.1">
    <property type="nucleotide sequence ID" value="NZ_BAABIW010000009.1"/>
</dbReference>
<feature type="transmembrane region" description="Helical" evidence="1">
    <location>
        <begin position="129"/>
        <end position="150"/>
    </location>
</feature>
<keyword evidence="1" id="KW-0812">Transmembrane</keyword>
<protein>
    <recommendedName>
        <fullName evidence="4">O-antigen ligase</fullName>
    </recommendedName>
</protein>
<accession>A0ABP9J8C3</accession>
<evidence type="ECO:0000313" key="2">
    <source>
        <dbReference type="EMBL" id="GAA5021868.1"/>
    </source>
</evidence>
<feature type="transmembrane region" description="Helical" evidence="1">
    <location>
        <begin position="669"/>
        <end position="690"/>
    </location>
</feature>